<evidence type="ECO:0000256" key="5">
    <source>
        <dbReference type="ARBA" id="ARBA00022801"/>
    </source>
</evidence>
<dbReference type="PANTHER" id="PTHR10587:SF133">
    <property type="entry name" value="CHITIN DEACETYLASE 1-RELATED"/>
    <property type="match status" value="1"/>
</dbReference>
<organism evidence="8 9">
    <name type="scientific">Sphingomonas jejuensis</name>
    <dbReference type="NCBI Taxonomy" id="904715"/>
    <lineage>
        <taxon>Bacteria</taxon>
        <taxon>Pseudomonadati</taxon>
        <taxon>Pseudomonadota</taxon>
        <taxon>Alphaproteobacteria</taxon>
        <taxon>Sphingomonadales</taxon>
        <taxon>Sphingomonadaceae</taxon>
        <taxon>Sphingomonas</taxon>
    </lineage>
</organism>
<keyword evidence="5" id="KW-0378">Hydrolase</keyword>
<dbReference type="InterPro" id="IPR002509">
    <property type="entry name" value="NODB_dom"/>
</dbReference>
<gene>
    <name evidence="8" type="ORF">GGR88_000880</name>
</gene>
<dbReference type="Gene3D" id="3.20.20.370">
    <property type="entry name" value="Glycoside hydrolase/deacetylase"/>
    <property type="match status" value="1"/>
</dbReference>
<dbReference type="PROSITE" id="PS51677">
    <property type="entry name" value="NODB"/>
    <property type="match status" value="1"/>
</dbReference>
<evidence type="ECO:0000256" key="4">
    <source>
        <dbReference type="ARBA" id="ARBA00022723"/>
    </source>
</evidence>
<reference evidence="8 9" key="1">
    <citation type="submission" date="2020-03" db="EMBL/GenBank/DDBJ databases">
        <title>Genomic Encyclopedia of Type Strains, Phase IV (KMG-IV): sequencing the most valuable type-strain genomes for metagenomic binning, comparative biology and taxonomic classification.</title>
        <authorList>
            <person name="Goeker M."/>
        </authorList>
    </citation>
    <scope>NUCLEOTIDE SEQUENCE [LARGE SCALE GENOMIC DNA]</scope>
    <source>
        <strain evidence="8 9">DSM 27651</strain>
    </source>
</reference>
<evidence type="ECO:0000256" key="1">
    <source>
        <dbReference type="ARBA" id="ARBA00003236"/>
    </source>
</evidence>
<sequence>MLARIGLLLALLLVGLQPAAAKRIAFSFDDAPRRAGAFLTPDQRTVRLIAALQRAGVGQAVFFVNPGNLAEPFGEGGEERLRAYVAAGHLLANHSFSHPALRATDADVYLADIDRAATWLSARPGYRPWFRFPFLDEGRADKAKRDRVRAGLAARGLTNGYVTVDASDWNMEQLTIDAVAAGTAIDMDGLRTLYVDSHVEAAEAADAVAVAALGRSPAHMMLLHETDLAAMFLPDMVAALKARGWEVIGADEAYRDPISSWAASVDVPSAQGTLIEAIAWARGLPEPRWWPGNQPDVALRRYRTEVLHAAP</sequence>
<dbReference type="InterPro" id="IPR050248">
    <property type="entry name" value="Polysacc_deacetylase_ArnD"/>
</dbReference>
<feature type="domain" description="NodB homology" evidence="7">
    <location>
        <begin position="22"/>
        <end position="248"/>
    </location>
</feature>
<comment type="function">
    <text evidence="1">Is involved in generating a small heat-stable compound (Nod), an acylated oligomer of N-acetylglucosamine, that stimulates mitosis in various plant protoplasts.</text>
</comment>
<evidence type="ECO:0000256" key="3">
    <source>
        <dbReference type="ARBA" id="ARBA00020071"/>
    </source>
</evidence>
<evidence type="ECO:0000256" key="6">
    <source>
        <dbReference type="ARBA" id="ARBA00032976"/>
    </source>
</evidence>
<dbReference type="SUPFAM" id="SSF88713">
    <property type="entry name" value="Glycoside hydrolase/deacetylase"/>
    <property type="match status" value="1"/>
</dbReference>
<dbReference type="Pfam" id="PF01522">
    <property type="entry name" value="Polysacc_deac_1"/>
    <property type="match status" value="1"/>
</dbReference>
<name>A0ABX0XKV1_9SPHN</name>
<comment type="caution">
    <text evidence="8">The sequence shown here is derived from an EMBL/GenBank/DDBJ whole genome shotgun (WGS) entry which is preliminary data.</text>
</comment>
<dbReference type="PANTHER" id="PTHR10587">
    <property type="entry name" value="GLYCOSYL TRANSFERASE-RELATED"/>
    <property type="match status" value="1"/>
</dbReference>
<dbReference type="InterPro" id="IPR011330">
    <property type="entry name" value="Glyco_hydro/deAcase_b/a-brl"/>
</dbReference>
<evidence type="ECO:0000256" key="2">
    <source>
        <dbReference type="ARBA" id="ARBA00010973"/>
    </source>
</evidence>
<evidence type="ECO:0000313" key="9">
    <source>
        <dbReference type="Proteomes" id="UP000734218"/>
    </source>
</evidence>
<keyword evidence="9" id="KW-1185">Reference proteome</keyword>
<dbReference type="EMBL" id="JAATJE010000001">
    <property type="protein sequence ID" value="NJC33406.1"/>
    <property type="molecule type" value="Genomic_DNA"/>
</dbReference>
<accession>A0ABX0XKV1</accession>
<evidence type="ECO:0000313" key="8">
    <source>
        <dbReference type="EMBL" id="NJC33406.1"/>
    </source>
</evidence>
<keyword evidence="4" id="KW-0479">Metal-binding</keyword>
<comment type="similarity">
    <text evidence="2">Belongs to the polysaccharide deacetylase family.</text>
</comment>
<proteinExistence type="inferred from homology"/>
<protein>
    <recommendedName>
        <fullName evidence="3">Chitooligosaccharide deacetylase</fullName>
    </recommendedName>
    <alternativeName>
        <fullName evidence="6">Nodulation protein B</fullName>
    </alternativeName>
</protein>
<evidence type="ECO:0000259" key="7">
    <source>
        <dbReference type="PROSITE" id="PS51677"/>
    </source>
</evidence>
<dbReference type="Proteomes" id="UP000734218">
    <property type="component" value="Unassembled WGS sequence"/>
</dbReference>
<dbReference type="RefSeq" id="WP_167953358.1">
    <property type="nucleotide sequence ID" value="NZ_JAATJE010000001.1"/>
</dbReference>